<dbReference type="PANTHER" id="PTHR30050">
    <property type="entry name" value="CHROMOSOMAL REPLICATION INITIATOR PROTEIN DNAA"/>
    <property type="match status" value="1"/>
</dbReference>
<evidence type="ECO:0000259" key="1">
    <source>
        <dbReference type="Pfam" id="PF01695"/>
    </source>
</evidence>
<dbReference type="SUPFAM" id="SSF52540">
    <property type="entry name" value="P-loop containing nucleoside triphosphate hydrolases"/>
    <property type="match status" value="1"/>
</dbReference>
<accession>A0A6F9Y2D0</accession>
<dbReference type="Gene3D" id="3.40.50.300">
    <property type="entry name" value="P-loop containing nucleotide triphosphate hydrolases"/>
    <property type="match status" value="1"/>
</dbReference>
<dbReference type="AlphaFoldDB" id="A0A6F9Y2D0"/>
<proteinExistence type="predicted"/>
<dbReference type="InterPro" id="IPR027417">
    <property type="entry name" value="P-loop_NTPase"/>
</dbReference>
<dbReference type="RefSeq" id="WP_172576764.1">
    <property type="nucleotide sequence ID" value="NZ_BLAP01000013.1"/>
</dbReference>
<evidence type="ECO:0000313" key="2">
    <source>
        <dbReference type="EMBL" id="GET11642.1"/>
    </source>
</evidence>
<feature type="domain" description="IstB-like ATP-binding" evidence="1">
    <location>
        <begin position="115"/>
        <end position="227"/>
    </location>
</feature>
<gene>
    <name evidence="2" type="primary">dnaC</name>
    <name evidence="2" type="ORF">SN811_01420</name>
</gene>
<protein>
    <submittedName>
        <fullName evidence="2">DNA replication protein</fullName>
    </submittedName>
</protein>
<reference evidence="2" key="1">
    <citation type="submission" date="2019-10" db="EMBL/GenBank/DDBJ databases">
        <title>Lactobacillus agilis SN811 Whole Genome Sequencing Project.</title>
        <authorList>
            <person name="Suzuki S."/>
            <person name="Endo A."/>
            <person name="Maeno S."/>
            <person name="Shiwa Y."/>
            <person name="Matsutani M."/>
            <person name="Kajikawa A."/>
        </authorList>
    </citation>
    <scope>NUCLEOTIDE SEQUENCE</scope>
    <source>
        <strain evidence="2">SN811</strain>
    </source>
</reference>
<organism evidence="2">
    <name type="scientific">Ligilactobacillus agilis</name>
    <dbReference type="NCBI Taxonomy" id="1601"/>
    <lineage>
        <taxon>Bacteria</taxon>
        <taxon>Bacillati</taxon>
        <taxon>Bacillota</taxon>
        <taxon>Bacilli</taxon>
        <taxon>Lactobacillales</taxon>
        <taxon>Lactobacillaceae</taxon>
        <taxon>Ligilactobacillus</taxon>
    </lineage>
</organism>
<dbReference type="InterPro" id="IPR002611">
    <property type="entry name" value="IstB_ATP-bd"/>
</dbReference>
<dbReference type="PANTHER" id="PTHR30050:SF4">
    <property type="entry name" value="ATP-BINDING PROTEIN RV3427C IN INSERTION SEQUENCE-RELATED"/>
    <property type="match status" value="1"/>
</dbReference>
<dbReference type="GO" id="GO:0005524">
    <property type="term" value="F:ATP binding"/>
    <property type="evidence" value="ECO:0007669"/>
    <property type="project" value="InterPro"/>
</dbReference>
<name>A0A6F9Y2D0_9LACO</name>
<dbReference type="Proteomes" id="UP000494160">
    <property type="component" value="Unassembled WGS sequence"/>
</dbReference>
<sequence length="263" mass="30239">MESISSIMAVTELKQQCPKHHKPLWKKGNGKAICPLCQREKVEAKTRGLVDDWQNSKLNYLYEHKSYWGDPELIKASFQVYKSRPGSKEAEFKVRALNLVASYKQALETNDPNILNVVMSGDAGRGKSFLAACMLKELVNAKHECLFINLPDYYESIKRYWDEGTRPKLTLDKIVNADVVVIDDLGAETGREEAGKFIQDFIYNIFNKRNKTIITTNLTSEEFYQKYNPRNVSRMFSGINGHTKDRVFNFEGMKDKRAFIGLF</sequence>
<dbReference type="EMBL" id="BLAP01000013">
    <property type="protein sequence ID" value="GET11642.1"/>
    <property type="molecule type" value="Genomic_DNA"/>
</dbReference>
<comment type="caution">
    <text evidence="2">The sequence shown here is derived from an EMBL/GenBank/DDBJ whole genome shotgun (WGS) entry which is preliminary data.</text>
</comment>
<dbReference type="Pfam" id="PF01695">
    <property type="entry name" value="IstB_IS21"/>
    <property type="match status" value="1"/>
</dbReference>
<dbReference type="GO" id="GO:0006260">
    <property type="term" value="P:DNA replication"/>
    <property type="evidence" value="ECO:0007669"/>
    <property type="project" value="TreeGrafter"/>
</dbReference>